<feature type="transmembrane region" description="Helical" evidence="8">
    <location>
        <begin position="53"/>
        <end position="71"/>
    </location>
</feature>
<proteinExistence type="inferred from homology"/>
<accession>A0ABP7ZMF4</accession>
<evidence type="ECO:0000256" key="8">
    <source>
        <dbReference type="SAM" id="Phobius"/>
    </source>
</evidence>
<dbReference type="RefSeq" id="WP_344792342.1">
    <property type="nucleotide sequence ID" value="NZ_BAABBV010000002.1"/>
</dbReference>
<evidence type="ECO:0000256" key="1">
    <source>
        <dbReference type="ARBA" id="ARBA00004236"/>
    </source>
</evidence>
<evidence type="ECO:0000256" key="4">
    <source>
        <dbReference type="ARBA" id="ARBA00022692"/>
    </source>
</evidence>
<reference evidence="9" key="1">
    <citation type="journal article" date="2014" name="Int. J. Syst. Evol. Microbiol.">
        <title>Complete genome of a new Firmicutes species belonging to the dominant human colonic microbiota ('Ruminococcus bicirculans') reveals two chromosomes and a selective capacity to utilize plant glucans.</title>
        <authorList>
            <consortium name="NISC Comparative Sequencing Program"/>
            <person name="Wegmann U."/>
            <person name="Louis P."/>
            <person name="Goesmann A."/>
            <person name="Henrissat B."/>
            <person name="Duncan S.H."/>
            <person name="Flint H.J."/>
        </authorList>
    </citation>
    <scope>NUCLEOTIDE SEQUENCE</scope>
    <source>
        <strain evidence="9">JCM 17590</strain>
    </source>
</reference>
<evidence type="ECO:0000313" key="9">
    <source>
        <dbReference type="EMBL" id="GAA4164529.1"/>
    </source>
</evidence>
<evidence type="ECO:0000256" key="6">
    <source>
        <dbReference type="ARBA" id="ARBA00023136"/>
    </source>
</evidence>
<dbReference type="InterPro" id="IPR008693">
    <property type="entry name" value="MmpS"/>
</dbReference>
<evidence type="ECO:0000256" key="3">
    <source>
        <dbReference type="ARBA" id="ARBA00022475"/>
    </source>
</evidence>
<keyword evidence="6 8" id="KW-0472">Membrane</keyword>
<organism evidence="9 10">
    <name type="scientific">Gryllotalpicola daejeonensis</name>
    <dbReference type="NCBI Taxonomy" id="993087"/>
    <lineage>
        <taxon>Bacteria</taxon>
        <taxon>Bacillati</taxon>
        <taxon>Actinomycetota</taxon>
        <taxon>Actinomycetes</taxon>
        <taxon>Micrococcales</taxon>
        <taxon>Microbacteriaceae</taxon>
        <taxon>Gryllotalpicola</taxon>
    </lineage>
</organism>
<keyword evidence="3" id="KW-1003">Cell membrane</keyword>
<gene>
    <name evidence="9" type="ORF">GCM10022286_26380</name>
</gene>
<comment type="caution">
    <text evidence="9">The sequence shown here is derived from an EMBL/GenBank/DDBJ whole genome shotgun (WGS) entry which is preliminary data.</text>
</comment>
<evidence type="ECO:0000313" key="10">
    <source>
        <dbReference type="Proteomes" id="UP001415169"/>
    </source>
</evidence>
<name>A0ABP7ZMF4_9MICO</name>
<comment type="subcellular location">
    <subcellularLocation>
        <location evidence="1">Cell membrane</location>
    </subcellularLocation>
</comment>
<dbReference type="Pfam" id="PF05423">
    <property type="entry name" value="Mycobact_memb"/>
    <property type="match status" value="1"/>
</dbReference>
<dbReference type="InterPro" id="IPR038468">
    <property type="entry name" value="MmpS_C"/>
</dbReference>
<keyword evidence="4 8" id="KW-0812">Transmembrane</keyword>
<comment type="similarity">
    <text evidence="2">Belongs to the MmpS family.</text>
</comment>
<evidence type="ECO:0000256" key="7">
    <source>
        <dbReference type="SAM" id="MobiDB-lite"/>
    </source>
</evidence>
<keyword evidence="10" id="KW-1185">Reference proteome</keyword>
<feature type="transmembrane region" description="Helical" evidence="8">
    <location>
        <begin position="78"/>
        <end position="103"/>
    </location>
</feature>
<protein>
    <recommendedName>
        <fullName evidence="11">MmpS family membrane protein</fullName>
    </recommendedName>
</protein>
<reference evidence="9" key="2">
    <citation type="submission" date="2023-12" db="EMBL/GenBank/DDBJ databases">
        <authorList>
            <person name="Sun Q."/>
            <person name="Inoue M."/>
        </authorList>
    </citation>
    <scope>NUCLEOTIDE SEQUENCE</scope>
    <source>
        <strain evidence="9">JCM 17590</strain>
    </source>
</reference>
<dbReference type="Gene3D" id="2.60.40.2880">
    <property type="entry name" value="MmpS1-5, C-terminal soluble domain"/>
    <property type="match status" value="1"/>
</dbReference>
<evidence type="ECO:0008006" key="11">
    <source>
        <dbReference type="Google" id="ProtNLM"/>
    </source>
</evidence>
<keyword evidence="5 8" id="KW-1133">Transmembrane helix</keyword>
<sequence length="217" mass="21879">MSETQSPVPPQAPVGANPPQAPQLKRRSGLGVAALVLGIIAFVLAWIPFASYVAIGLGGVGLLLGILALVLRGHRGGIAVAGTIVAGIALLAAILMTVVYAAIFSAAQSVGHDLDKKANKQVTVVFQVTGTSTDATVTYSSASGSGMSQATGQKLPFSKTITEKQGLIPVYSLTATNGTTGADIACKITVDGKVVAQQTSSGQFATVDCTATPDADK</sequence>
<evidence type="ECO:0000256" key="5">
    <source>
        <dbReference type="ARBA" id="ARBA00022989"/>
    </source>
</evidence>
<dbReference type="Proteomes" id="UP001415169">
    <property type="component" value="Unassembled WGS sequence"/>
</dbReference>
<feature type="transmembrane region" description="Helical" evidence="8">
    <location>
        <begin position="29"/>
        <end position="47"/>
    </location>
</feature>
<dbReference type="EMBL" id="BAABBV010000002">
    <property type="protein sequence ID" value="GAA4164529.1"/>
    <property type="molecule type" value="Genomic_DNA"/>
</dbReference>
<evidence type="ECO:0000256" key="2">
    <source>
        <dbReference type="ARBA" id="ARBA00007531"/>
    </source>
</evidence>
<feature type="region of interest" description="Disordered" evidence="7">
    <location>
        <begin position="1"/>
        <end position="22"/>
    </location>
</feature>